<comment type="similarity">
    <text evidence="1">Belongs to the carbohydrate kinase pfkB family.</text>
</comment>
<comment type="pathway">
    <text evidence="12">Carbohydrate metabolism; D-ribose degradation; D-ribose 5-phosphate from beta-D-ribopyranose: step 2/2.</text>
</comment>
<dbReference type="SUPFAM" id="SSF53613">
    <property type="entry name" value="Ribokinase-like"/>
    <property type="match status" value="1"/>
</dbReference>
<feature type="binding site" evidence="12">
    <location>
        <position position="290"/>
    </location>
    <ligand>
        <name>K(+)</name>
        <dbReference type="ChEBI" id="CHEBI:29103"/>
    </ligand>
</feature>
<comment type="caution">
    <text evidence="12">Lacks conserved residue(s) required for the propagation of feature annotation.</text>
</comment>
<feature type="active site" description="Proton acceptor" evidence="12">
    <location>
        <position position="252"/>
    </location>
</feature>
<evidence type="ECO:0000256" key="2">
    <source>
        <dbReference type="ARBA" id="ARBA00012035"/>
    </source>
</evidence>
<dbReference type="InterPro" id="IPR029056">
    <property type="entry name" value="Ribokinase-like"/>
</dbReference>
<feature type="binding site" evidence="12">
    <location>
        <position position="184"/>
    </location>
    <ligand>
        <name>ATP</name>
        <dbReference type="ChEBI" id="CHEBI:30616"/>
    </ligand>
</feature>
<keyword evidence="15" id="KW-1185">Reference proteome</keyword>
<comment type="subunit">
    <text evidence="12">Homodimer.</text>
</comment>
<proteinExistence type="inferred from homology"/>
<evidence type="ECO:0000256" key="6">
    <source>
        <dbReference type="ARBA" id="ARBA00022741"/>
    </source>
</evidence>
<dbReference type="GO" id="GO:0046872">
    <property type="term" value="F:metal ion binding"/>
    <property type="evidence" value="ECO:0007669"/>
    <property type="project" value="UniProtKB-KW"/>
</dbReference>
<dbReference type="UniPathway" id="UPA00916">
    <property type="reaction ID" value="UER00889"/>
</dbReference>
<comment type="function">
    <text evidence="12">Catalyzes the phosphorylation of ribose at O-5 in a reaction requiring ATP and magnesium. The resulting D-ribose-5-phosphate can then be used either for sythesis of nucleotides, histidine, and tryptophan, or as a component of the pentose phosphate pathway.</text>
</comment>
<comment type="similarity">
    <text evidence="12">Belongs to the carbohydrate kinase PfkB family. Ribokinase subfamily.</text>
</comment>
<dbReference type="KEGG" id="hhw:NCTC503_01935"/>
<evidence type="ECO:0000256" key="5">
    <source>
        <dbReference type="ARBA" id="ARBA00022723"/>
    </source>
</evidence>
<keyword evidence="4 12" id="KW-0808">Transferase</keyword>
<gene>
    <name evidence="12 14" type="primary">rbsK</name>
    <name evidence="14" type="ORF">NCTC503_01935</name>
</gene>
<feature type="domain" description="Carbohydrate kinase PfkB" evidence="13">
    <location>
        <begin position="1"/>
        <end position="298"/>
    </location>
</feature>
<dbReference type="OrthoDB" id="9775849at2"/>
<dbReference type="RefSeq" id="WP_138210521.1">
    <property type="nucleotide sequence ID" value="NZ_CBCRUQ010000003.1"/>
</dbReference>
<dbReference type="Proteomes" id="UP000308489">
    <property type="component" value="Chromosome 1"/>
</dbReference>
<comment type="catalytic activity">
    <reaction evidence="12">
        <text>D-ribose + ATP = D-ribose 5-phosphate + ADP + H(+)</text>
        <dbReference type="Rhea" id="RHEA:13697"/>
        <dbReference type="ChEBI" id="CHEBI:15378"/>
        <dbReference type="ChEBI" id="CHEBI:30616"/>
        <dbReference type="ChEBI" id="CHEBI:47013"/>
        <dbReference type="ChEBI" id="CHEBI:78346"/>
        <dbReference type="ChEBI" id="CHEBI:456216"/>
        <dbReference type="EC" id="2.7.1.15"/>
    </reaction>
</comment>
<dbReference type="CDD" id="cd01174">
    <property type="entry name" value="ribokinase"/>
    <property type="match status" value="1"/>
</dbReference>
<organism evidence="14 15">
    <name type="scientific">Hathewaya histolytica</name>
    <name type="common">Clostridium histolyticum</name>
    <dbReference type="NCBI Taxonomy" id="1498"/>
    <lineage>
        <taxon>Bacteria</taxon>
        <taxon>Bacillati</taxon>
        <taxon>Bacillota</taxon>
        <taxon>Clostridia</taxon>
        <taxon>Eubacteriales</taxon>
        <taxon>Clostridiaceae</taxon>
        <taxon>Hathewaya</taxon>
    </lineage>
</organism>
<dbReference type="EMBL" id="LR590481">
    <property type="protein sequence ID" value="VTQ92291.1"/>
    <property type="molecule type" value="Genomic_DNA"/>
</dbReference>
<keyword evidence="9 12" id="KW-0460">Magnesium</keyword>
<feature type="binding site" evidence="12">
    <location>
        <position position="246"/>
    </location>
    <ligand>
        <name>K(+)</name>
        <dbReference type="ChEBI" id="CHEBI:29103"/>
    </ligand>
</feature>
<evidence type="ECO:0000256" key="12">
    <source>
        <dbReference type="HAMAP-Rule" id="MF_01987"/>
    </source>
</evidence>
<dbReference type="PANTHER" id="PTHR10584:SF166">
    <property type="entry name" value="RIBOKINASE"/>
    <property type="match status" value="1"/>
</dbReference>
<feature type="binding site" evidence="12">
    <location>
        <position position="248"/>
    </location>
    <ligand>
        <name>K(+)</name>
        <dbReference type="ChEBI" id="CHEBI:29103"/>
    </ligand>
</feature>
<evidence type="ECO:0000259" key="13">
    <source>
        <dbReference type="Pfam" id="PF00294"/>
    </source>
</evidence>
<dbReference type="NCBIfam" id="TIGR02152">
    <property type="entry name" value="D_ribokin_bact"/>
    <property type="match status" value="1"/>
</dbReference>
<feature type="binding site" evidence="12">
    <location>
        <position position="140"/>
    </location>
    <ligand>
        <name>substrate</name>
    </ligand>
</feature>
<evidence type="ECO:0000256" key="11">
    <source>
        <dbReference type="ARBA" id="ARBA00023277"/>
    </source>
</evidence>
<keyword evidence="11 12" id="KW-0119">Carbohydrate metabolism</keyword>
<dbReference type="InterPro" id="IPR011877">
    <property type="entry name" value="Ribokinase"/>
</dbReference>
<evidence type="ECO:0000313" key="15">
    <source>
        <dbReference type="Proteomes" id="UP000308489"/>
    </source>
</evidence>
<comment type="activity regulation">
    <text evidence="12">Activated by a monovalent cation that binds near, but not in, the active site. The most likely occupant of the site in vivo is potassium. Ion binding induces a conformational change that may alter substrate affinity.</text>
</comment>
<dbReference type="GO" id="GO:0005829">
    <property type="term" value="C:cytosol"/>
    <property type="evidence" value="ECO:0007669"/>
    <property type="project" value="TreeGrafter"/>
</dbReference>
<evidence type="ECO:0000256" key="4">
    <source>
        <dbReference type="ARBA" id="ARBA00022679"/>
    </source>
</evidence>
<dbReference type="InterPro" id="IPR002139">
    <property type="entry name" value="Ribo/fructo_kinase"/>
</dbReference>
<sequence>MNKVCVVGSINMDLVLKSRALPKMGETILIDELFKIPGGKGANQAVAASRLGCEVNFLGAVGKDENGEILLNSMKKDKINIDNISINENCETGIAIINVDENGNNTICVVSGANMKMKSENIEAMSEVIKLSDVIITQLETPMEVGAQAFKIGKNFNKITILNPAPAAKIGQDLLSYTDIIVPNETEAFELTGIEVNDIESAKMAAEKFFSKGVKFVVITLGSKGAAIISNKESKIVPAFKVKAIDTTAAGDSFIGAMAKKISENGELNFESIVEAVTLGNKVSSITVTREGAQSSIPYLEEVKELYCEI</sequence>
<dbReference type="InterPro" id="IPR002173">
    <property type="entry name" value="Carboh/pur_kinase_PfkB_CS"/>
</dbReference>
<evidence type="ECO:0000313" key="14">
    <source>
        <dbReference type="EMBL" id="VTQ92291.1"/>
    </source>
</evidence>
<comment type="subcellular location">
    <subcellularLocation>
        <location evidence="12">Cytoplasm</location>
    </subcellularLocation>
</comment>
<feature type="binding site" evidence="12">
    <location>
        <position position="281"/>
    </location>
    <ligand>
        <name>ATP</name>
        <dbReference type="ChEBI" id="CHEBI:30616"/>
    </ligand>
</feature>
<comment type="cofactor">
    <cofactor evidence="12">
        <name>Mg(2+)</name>
        <dbReference type="ChEBI" id="CHEBI:18420"/>
    </cofactor>
    <text evidence="12">Requires a divalent cation, most likely magnesium in vivo, as an electrophilic catalyst to aid phosphoryl group transfer. It is the chelate of the metal and the nucleotide that is the actual substrate.</text>
</comment>
<evidence type="ECO:0000256" key="7">
    <source>
        <dbReference type="ARBA" id="ARBA00022777"/>
    </source>
</evidence>
<evidence type="ECO:0000256" key="8">
    <source>
        <dbReference type="ARBA" id="ARBA00022840"/>
    </source>
</evidence>
<dbReference type="EC" id="2.7.1.15" evidence="2 12"/>
<keyword evidence="6 12" id="KW-0547">Nucleotide-binding</keyword>
<accession>A0A4U9RLN9</accession>
<evidence type="ECO:0000256" key="3">
    <source>
        <dbReference type="ARBA" id="ARBA00016943"/>
    </source>
</evidence>
<dbReference type="AlphaFoldDB" id="A0A4U9RLN9"/>
<feature type="binding site" evidence="12">
    <location>
        <position position="292"/>
    </location>
    <ligand>
        <name>K(+)</name>
        <dbReference type="ChEBI" id="CHEBI:29103"/>
    </ligand>
</feature>
<keyword evidence="10 12" id="KW-0630">Potassium</keyword>
<protein>
    <recommendedName>
        <fullName evidence="3 12">Ribokinase</fullName>
        <shortName evidence="12">RK</shortName>
        <ecNumber evidence="2 12">2.7.1.15</ecNumber>
    </recommendedName>
</protein>
<feature type="binding site" evidence="12">
    <location>
        <position position="296"/>
    </location>
    <ligand>
        <name>K(+)</name>
        <dbReference type="ChEBI" id="CHEBI:29103"/>
    </ligand>
</feature>
<dbReference type="GO" id="GO:0019303">
    <property type="term" value="P:D-ribose catabolic process"/>
    <property type="evidence" value="ECO:0007669"/>
    <property type="project" value="UniProtKB-UniRule"/>
</dbReference>
<keyword evidence="8 12" id="KW-0067">ATP-binding</keyword>
<dbReference type="HAMAP" id="MF_01987">
    <property type="entry name" value="Ribokinase"/>
    <property type="match status" value="1"/>
</dbReference>
<dbReference type="GO" id="GO:0005524">
    <property type="term" value="F:ATP binding"/>
    <property type="evidence" value="ECO:0007669"/>
    <property type="project" value="UniProtKB-UniRule"/>
</dbReference>
<feature type="binding site" evidence="12">
    <location>
        <begin position="11"/>
        <end position="13"/>
    </location>
    <ligand>
        <name>substrate</name>
    </ligand>
</feature>
<keyword evidence="12" id="KW-0963">Cytoplasm</keyword>
<dbReference type="Pfam" id="PF00294">
    <property type="entry name" value="PfkB"/>
    <property type="match status" value="1"/>
</dbReference>
<feature type="binding site" evidence="12">
    <location>
        <begin position="39"/>
        <end position="43"/>
    </location>
    <ligand>
        <name>substrate</name>
    </ligand>
</feature>
<dbReference type="GO" id="GO:0004747">
    <property type="term" value="F:ribokinase activity"/>
    <property type="evidence" value="ECO:0007669"/>
    <property type="project" value="UniProtKB-UniRule"/>
</dbReference>
<feature type="binding site" evidence="12">
    <location>
        <position position="287"/>
    </location>
    <ligand>
        <name>K(+)</name>
        <dbReference type="ChEBI" id="CHEBI:29103"/>
    </ligand>
</feature>
<dbReference type="PANTHER" id="PTHR10584">
    <property type="entry name" value="SUGAR KINASE"/>
    <property type="match status" value="1"/>
</dbReference>
<feature type="binding site" evidence="12">
    <location>
        <begin position="220"/>
        <end position="225"/>
    </location>
    <ligand>
        <name>ATP</name>
        <dbReference type="ChEBI" id="CHEBI:30616"/>
    </ligand>
</feature>
<keyword evidence="5 12" id="KW-0479">Metal-binding</keyword>
<dbReference type="PROSITE" id="PS00584">
    <property type="entry name" value="PFKB_KINASES_2"/>
    <property type="match status" value="1"/>
</dbReference>
<name>A0A4U9RLN9_HATHI</name>
<evidence type="ECO:0000256" key="10">
    <source>
        <dbReference type="ARBA" id="ARBA00022958"/>
    </source>
</evidence>
<keyword evidence="7 12" id="KW-0418">Kinase</keyword>
<evidence type="ECO:0000256" key="1">
    <source>
        <dbReference type="ARBA" id="ARBA00005380"/>
    </source>
</evidence>
<evidence type="ECO:0000256" key="9">
    <source>
        <dbReference type="ARBA" id="ARBA00022842"/>
    </source>
</evidence>
<feature type="binding site" evidence="12">
    <location>
        <position position="252"/>
    </location>
    <ligand>
        <name>substrate</name>
    </ligand>
</feature>
<dbReference type="PRINTS" id="PR00990">
    <property type="entry name" value="RIBOKINASE"/>
</dbReference>
<dbReference type="InterPro" id="IPR011611">
    <property type="entry name" value="PfkB_dom"/>
</dbReference>
<reference evidence="14 15" key="1">
    <citation type="submission" date="2019-05" db="EMBL/GenBank/DDBJ databases">
        <authorList>
            <consortium name="Pathogen Informatics"/>
        </authorList>
    </citation>
    <scope>NUCLEOTIDE SEQUENCE [LARGE SCALE GENOMIC DNA]</scope>
    <source>
        <strain evidence="14 15">NCTC503</strain>
    </source>
</reference>
<feature type="binding site" evidence="12">
    <location>
        <begin position="251"/>
        <end position="252"/>
    </location>
    <ligand>
        <name>ATP</name>
        <dbReference type="ChEBI" id="CHEBI:30616"/>
    </ligand>
</feature>
<dbReference type="Gene3D" id="3.40.1190.20">
    <property type="match status" value="1"/>
</dbReference>